<accession>A0A8J4X2U0</accession>
<dbReference type="SMART" id="SM00028">
    <property type="entry name" value="TPR"/>
    <property type="match status" value="3"/>
</dbReference>
<comment type="caution">
    <text evidence="5">The sequence shown here is derived from an EMBL/GenBank/DDBJ whole genome shotgun (WGS) entry which is preliminary data.</text>
</comment>
<dbReference type="AlphaFoldDB" id="A0A8J4X2U0"/>
<protein>
    <recommendedName>
        <fullName evidence="2">Outer dynein arm-docking complex subunit 4</fullName>
    </recommendedName>
    <alternativeName>
        <fullName evidence="3">Tetratricopeptide repeat protein 25</fullName>
    </alternativeName>
</protein>
<dbReference type="PANTHER" id="PTHR23040">
    <property type="match status" value="1"/>
</dbReference>
<dbReference type="Proteomes" id="UP000748531">
    <property type="component" value="Unassembled WGS sequence"/>
</dbReference>
<dbReference type="GO" id="GO:0005930">
    <property type="term" value="C:axoneme"/>
    <property type="evidence" value="ECO:0007669"/>
    <property type="project" value="UniProtKB-SubCell"/>
</dbReference>
<keyword evidence="4" id="KW-0802">TPR repeat</keyword>
<evidence type="ECO:0000313" key="5">
    <source>
        <dbReference type="EMBL" id="KAF5404617.1"/>
    </source>
</evidence>
<dbReference type="OrthoDB" id="245563at2759"/>
<dbReference type="InterPro" id="IPR011990">
    <property type="entry name" value="TPR-like_helical_dom_sf"/>
</dbReference>
<dbReference type="InterPro" id="IPR019734">
    <property type="entry name" value="TPR_rpt"/>
</dbReference>
<keyword evidence="6" id="KW-1185">Reference proteome</keyword>
<organism evidence="5 6">
    <name type="scientific">Paragonimus heterotremus</name>
    <dbReference type="NCBI Taxonomy" id="100268"/>
    <lineage>
        <taxon>Eukaryota</taxon>
        <taxon>Metazoa</taxon>
        <taxon>Spiralia</taxon>
        <taxon>Lophotrochozoa</taxon>
        <taxon>Platyhelminthes</taxon>
        <taxon>Trematoda</taxon>
        <taxon>Digenea</taxon>
        <taxon>Plagiorchiida</taxon>
        <taxon>Troglotremata</taxon>
        <taxon>Troglotrematidae</taxon>
        <taxon>Paragonimus</taxon>
    </lineage>
</organism>
<evidence type="ECO:0000313" key="6">
    <source>
        <dbReference type="Proteomes" id="UP000748531"/>
    </source>
</evidence>
<dbReference type="PROSITE" id="PS50293">
    <property type="entry name" value="TPR_REGION"/>
    <property type="match status" value="1"/>
</dbReference>
<feature type="repeat" description="TPR" evidence="4">
    <location>
        <begin position="82"/>
        <end position="115"/>
    </location>
</feature>
<proteinExistence type="predicted"/>
<dbReference type="SUPFAM" id="SSF48452">
    <property type="entry name" value="TPR-like"/>
    <property type="match status" value="1"/>
</dbReference>
<dbReference type="InterPro" id="IPR040111">
    <property type="entry name" value="ODAD4"/>
</dbReference>
<gene>
    <name evidence="5" type="ORF">PHET_02069</name>
</gene>
<dbReference type="EMBL" id="LUCH01000657">
    <property type="protein sequence ID" value="KAF5404617.1"/>
    <property type="molecule type" value="Genomic_DNA"/>
</dbReference>
<dbReference type="Pfam" id="PF14559">
    <property type="entry name" value="TPR_19"/>
    <property type="match status" value="1"/>
</dbReference>
<dbReference type="PANTHER" id="PTHR23040:SF2">
    <property type="entry name" value="OUTER DYNEIN ARM-DOCKING COMPLEX SUBUNIT 4"/>
    <property type="match status" value="1"/>
</dbReference>
<evidence type="ECO:0000256" key="3">
    <source>
        <dbReference type="ARBA" id="ARBA00034143"/>
    </source>
</evidence>
<name>A0A8J4X2U0_9TREM</name>
<dbReference type="Gene3D" id="1.25.40.10">
    <property type="entry name" value="Tetratricopeptide repeat domain"/>
    <property type="match status" value="1"/>
</dbReference>
<evidence type="ECO:0000256" key="1">
    <source>
        <dbReference type="ARBA" id="ARBA00004430"/>
    </source>
</evidence>
<evidence type="ECO:0000256" key="2">
    <source>
        <dbReference type="ARBA" id="ARBA00034139"/>
    </source>
</evidence>
<reference evidence="5" key="1">
    <citation type="submission" date="2019-05" db="EMBL/GenBank/DDBJ databases">
        <title>Annotation for the trematode Paragonimus heterotremus.</title>
        <authorList>
            <person name="Choi Y.-J."/>
        </authorList>
    </citation>
    <scope>NUCLEOTIDE SEQUENCE</scope>
    <source>
        <strain evidence="5">LC</strain>
    </source>
</reference>
<sequence>MSEDSSEQPAFKSVDAYYAIARTLQVRKEYKRALFYLALALRQDDKHISSYLLRSVCYMYLCETDQALADVQTVLQYEPKNPHGLLLLGEIYYLRGDFEEALRTFHQGLNLRPTIQQFLVGVHKCEAAIQNSCNDCTIRLNPDLDLTEFYQNAFPPKRRARAGKLVIPKGSRGQSDDDVPAWPCERSREMQRKLMKQSYSDFSYLDKAYRSEANRIQEFKRGKVEVFPDLNAIFERSRDTRCAAVRCGIYLDKHADLFHKLDPGFRHTKSDL</sequence>
<dbReference type="PROSITE" id="PS50005">
    <property type="entry name" value="TPR"/>
    <property type="match status" value="1"/>
</dbReference>
<comment type="subcellular location">
    <subcellularLocation>
        <location evidence="1">Cytoplasm</location>
        <location evidence="1">Cytoskeleton</location>
        <location evidence="1">Cilium axoneme</location>
    </subcellularLocation>
</comment>
<evidence type="ECO:0000256" key="4">
    <source>
        <dbReference type="PROSITE-ProRule" id="PRU00339"/>
    </source>
</evidence>